<feature type="compositionally biased region" description="Low complexity" evidence="1">
    <location>
        <begin position="385"/>
        <end position="397"/>
    </location>
</feature>
<feature type="region of interest" description="Disordered" evidence="1">
    <location>
        <begin position="889"/>
        <end position="909"/>
    </location>
</feature>
<keyword evidence="2" id="KW-1133">Transmembrane helix</keyword>
<evidence type="ECO:0000313" key="4">
    <source>
        <dbReference type="Proteomes" id="UP000567179"/>
    </source>
</evidence>
<feature type="region of interest" description="Disordered" evidence="1">
    <location>
        <begin position="414"/>
        <end position="536"/>
    </location>
</feature>
<evidence type="ECO:0000313" key="3">
    <source>
        <dbReference type="EMBL" id="KAF5330702.1"/>
    </source>
</evidence>
<feature type="transmembrane region" description="Helical" evidence="2">
    <location>
        <begin position="340"/>
        <end position="364"/>
    </location>
</feature>
<feature type="compositionally biased region" description="Polar residues" evidence="1">
    <location>
        <begin position="895"/>
        <end position="909"/>
    </location>
</feature>
<feature type="compositionally biased region" description="Low complexity" evidence="1">
    <location>
        <begin position="236"/>
        <end position="301"/>
    </location>
</feature>
<accession>A0A8H5FBQ3</accession>
<proteinExistence type="predicted"/>
<keyword evidence="4" id="KW-1185">Reference proteome</keyword>
<feature type="compositionally biased region" description="Low complexity" evidence="1">
    <location>
        <begin position="419"/>
        <end position="450"/>
    </location>
</feature>
<name>A0A8H5FBQ3_9AGAR</name>
<feature type="region of interest" description="Disordered" evidence="1">
    <location>
        <begin position="845"/>
        <end position="871"/>
    </location>
</feature>
<feature type="compositionally biased region" description="Low complexity" evidence="1">
    <location>
        <begin position="460"/>
        <end position="469"/>
    </location>
</feature>
<dbReference type="OrthoDB" id="3359616at2759"/>
<reference evidence="3 4" key="1">
    <citation type="journal article" date="2020" name="ISME J.">
        <title>Uncovering the hidden diversity of litter-decomposition mechanisms in mushroom-forming fungi.</title>
        <authorList>
            <person name="Floudas D."/>
            <person name="Bentzer J."/>
            <person name="Ahren D."/>
            <person name="Johansson T."/>
            <person name="Persson P."/>
            <person name="Tunlid A."/>
        </authorList>
    </citation>
    <scope>NUCLEOTIDE SEQUENCE [LARGE SCALE GENOMIC DNA]</scope>
    <source>
        <strain evidence="3 4">CBS 101986</strain>
    </source>
</reference>
<evidence type="ECO:0000256" key="1">
    <source>
        <dbReference type="SAM" id="MobiDB-lite"/>
    </source>
</evidence>
<feature type="region of interest" description="Disordered" evidence="1">
    <location>
        <begin position="232"/>
        <end position="308"/>
    </location>
</feature>
<dbReference type="Gene3D" id="2.60.120.260">
    <property type="entry name" value="Galactose-binding domain-like"/>
    <property type="match status" value="1"/>
</dbReference>
<feature type="transmembrane region" description="Helical" evidence="2">
    <location>
        <begin position="813"/>
        <end position="836"/>
    </location>
</feature>
<dbReference type="Proteomes" id="UP000567179">
    <property type="component" value="Unassembled WGS sequence"/>
</dbReference>
<sequence length="964" mass="101919">MPPICPGRLYSFLPVCLTTRLYPKAHSLRRPTCSLTLAKSCHSSTERNQASASSHPKFLRVNLTLVMSMTAPQVYDDRSSEFTYSGSWFTDGTWTASNGQSGTLSSTNDQSASVKFTFPIAATEFRYYGMKRSNGGLYGICVDCDPNNPSFDTRIDAFDPTDNGQSPPSLLFSQKFSSPSVHVVIIHNEPDSRGQPSGNSQLTLDRFELDVPVAPANTVTVVQTSDAVTTVVQPHTQSSTGNGSGTDGNTPSSARVATTVTPTQPTTGNPSSSTPVASSDASSLVPPSGSILGGSQQSQSSTDSATFLPSPTIAASSLGGITSPSASAAPVTGASHTTNLVANIGGALGGLAAIAALVVLIYWLRMRKQRKGVSAVPKPLSVPETATRTTGSTAAGSNWVTGYGVGTFEKGTRPYPQVSFSSRPSDSAGSPNSSSPTRLRSPSSPGPTLSDSGMLSNANTSTSHSTSQSPRRELDAGPVPRHLLRDDDDTETLPPDYRQLFNDRMSGRTSQFARQTPPSPPPPLSTSMAIAPPPPTTAFQPVLHTFPTHLLLTFLQIIDTVSRFIQDTLGQSQTAFQYVWIEKKTQTIPKLYEALKDLLEWLLQYQQYPCTYVDVAWTSQGPTKAYNSGKAREKSEGVRGSCSWVIDGRLPRSSLDPADNGTNAPSLLFNQIFPIPAVHSIMIRNENDPRGRPPGNSQLTLDRFELDVPISPPVTVTVLGTPSVFSTFVQTEAHSSNSNQDGVTSVLVASSSKHSSAWGAVSTPTIGGNESLTQVISPHSPTIMTNSLPNSTTGSSVNAATAMNGSKAAPPGVIVGATLGGLVIIATLFTLSIVWLRRSSKQRTSYSTGLATPAPSIASISSDEDRLAGSERSREGWIAGYGYTGYEKGSRPPSYGSTAPHQSKSSHISGPTVSSVVAVALSSSLYMFTPSVLRPHTLSYVTPGPPTSELQLQVVDDYASVANR</sequence>
<feature type="region of interest" description="Disordered" evidence="1">
    <location>
        <begin position="373"/>
        <end position="398"/>
    </location>
</feature>
<dbReference type="EMBL" id="JAACJJ010000001">
    <property type="protein sequence ID" value="KAF5330702.1"/>
    <property type="molecule type" value="Genomic_DNA"/>
</dbReference>
<comment type="caution">
    <text evidence="3">The sequence shown here is derived from an EMBL/GenBank/DDBJ whole genome shotgun (WGS) entry which is preliminary data.</text>
</comment>
<dbReference type="AlphaFoldDB" id="A0A8H5FBQ3"/>
<keyword evidence="2" id="KW-0472">Membrane</keyword>
<organism evidence="3 4">
    <name type="scientific">Psilocybe cf. subviscida</name>
    <dbReference type="NCBI Taxonomy" id="2480587"/>
    <lineage>
        <taxon>Eukaryota</taxon>
        <taxon>Fungi</taxon>
        <taxon>Dikarya</taxon>
        <taxon>Basidiomycota</taxon>
        <taxon>Agaricomycotina</taxon>
        <taxon>Agaricomycetes</taxon>
        <taxon>Agaricomycetidae</taxon>
        <taxon>Agaricales</taxon>
        <taxon>Agaricineae</taxon>
        <taxon>Strophariaceae</taxon>
        <taxon>Psilocybe</taxon>
    </lineage>
</organism>
<gene>
    <name evidence="3" type="ORF">D9619_005965</name>
</gene>
<evidence type="ECO:0000256" key="2">
    <source>
        <dbReference type="SAM" id="Phobius"/>
    </source>
</evidence>
<keyword evidence="2" id="KW-0812">Transmembrane</keyword>
<protein>
    <submittedName>
        <fullName evidence="3">Uncharacterized protein</fullName>
    </submittedName>
</protein>